<protein>
    <submittedName>
        <fullName evidence="2">DNA-binding WRKY transcription factor</fullName>
    </submittedName>
</protein>
<feature type="region of interest" description="Disordered" evidence="1">
    <location>
        <begin position="1"/>
        <end position="30"/>
    </location>
</feature>
<dbReference type="EMBL" id="BQNB010013761">
    <property type="protein sequence ID" value="GJT19959.1"/>
    <property type="molecule type" value="Genomic_DNA"/>
</dbReference>
<sequence length="260" mass="30265">MSNGFETYDEDYANDDEVGDDETEIDEETRCDDETFEAPRVDEQAIGSNVKNDLTQDLGKDSFKDKEELIKAIKLYSIRKNKQYEVVETCLTIWKIRRRLSSQCGCKWKLRACKRKRSGYFEITQYTGPHTCLHNKITQDHPNLDACKRKRSGYFEITQYTWPHTCSHVLSACAFLSLNSSQYVQRYYSITNYSATWASEFSPLPHEAYWPTLSITLLPNYDLKRKGRGRPRSTRLRNGMDIKEGKKENKCGFCKQSGHN</sequence>
<reference evidence="2" key="2">
    <citation type="submission" date="2022-01" db="EMBL/GenBank/DDBJ databases">
        <authorList>
            <person name="Yamashiro T."/>
            <person name="Shiraishi A."/>
            <person name="Satake H."/>
            <person name="Nakayama K."/>
        </authorList>
    </citation>
    <scope>NUCLEOTIDE SEQUENCE</scope>
</reference>
<keyword evidence="3" id="KW-1185">Reference proteome</keyword>
<evidence type="ECO:0000256" key="1">
    <source>
        <dbReference type="SAM" id="MobiDB-lite"/>
    </source>
</evidence>
<accession>A0ABQ5C4F5</accession>
<evidence type="ECO:0000313" key="3">
    <source>
        <dbReference type="Proteomes" id="UP001151760"/>
    </source>
</evidence>
<feature type="compositionally biased region" description="Acidic residues" evidence="1">
    <location>
        <begin position="7"/>
        <end position="30"/>
    </location>
</feature>
<evidence type="ECO:0000313" key="2">
    <source>
        <dbReference type="EMBL" id="GJT19959.1"/>
    </source>
</evidence>
<dbReference type="GO" id="GO:0003677">
    <property type="term" value="F:DNA binding"/>
    <property type="evidence" value="ECO:0007669"/>
    <property type="project" value="UniProtKB-KW"/>
</dbReference>
<keyword evidence="2" id="KW-0238">DNA-binding</keyword>
<dbReference type="Proteomes" id="UP001151760">
    <property type="component" value="Unassembled WGS sequence"/>
</dbReference>
<proteinExistence type="predicted"/>
<name>A0ABQ5C4F5_9ASTR</name>
<comment type="caution">
    <text evidence="2">The sequence shown here is derived from an EMBL/GenBank/DDBJ whole genome shotgun (WGS) entry which is preliminary data.</text>
</comment>
<reference evidence="2" key="1">
    <citation type="journal article" date="2022" name="Int. J. Mol. Sci.">
        <title>Draft Genome of Tanacetum Coccineum: Genomic Comparison of Closely Related Tanacetum-Family Plants.</title>
        <authorList>
            <person name="Yamashiro T."/>
            <person name="Shiraishi A."/>
            <person name="Nakayama K."/>
            <person name="Satake H."/>
        </authorList>
    </citation>
    <scope>NUCLEOTIDE SEQUENCE</scope>
</reference>
<organism evidence="2 3">
    <name type="scientific">Tanacetum coccineum</name>
    <dbReference type="NCBI Taxonomy" id="301880"/>
    <lineage>
        <taxon>Eukaryota</taxon>
        <taxon>Viridiplantae</taxon>
        <taxon>Streptophyta</taxon>
        <taxon>Embryophyta</taxon>
        <taxon>Tracheophyta</taxon>
        <taxon>Spermatophyta</taxon>
        <taxon>Magnoliopsida</taxon>
        <taxon>eudicotyledons</taxon>
        <taxon>Gunneridae</taxon>
        <taxon>Pentapetalae</taxon>
        <taxon>asterids</taxon>
        <taxon>campanulids</taxon>
        <taxon>Asterales</taxon>
        <taxon>Asteraceae</taxon>
        <taxon>Asteroideae</taxon>
        <taxon>Anthemideae</taxon>
        <taxon>Anthemidinae</taxon>
        <taxon>Tanacetum</taxon>
    </lineage>
</organism>
<gene>
    <name evidence="2" type="ORF">Tco_0878665</name>
</gene>